<keyword evidence="2" id="KW-1185">Reference proteome</keyword>
<gene>
    <name evidence="1" type="ORF">NAV_LOCUS4409</name>
</gene>
<protein>
    <submittedName>
        <fullName evidence="1">Uncharacterized protein</fullName>
    </submittedName>
</protein>
<dbReference type="AlphaFoldDB" id="A0A498SKD3"/>
<evidence type="ECO:0000313" key="2">
    <source>
        <dbReference type="Proteomes" id="UP000276991"/>
    </source>
</evidence>
<dbReference type="InterPro" id="IPR036208">
    <property type="entry name" value="VHL_sf"/>
</dbReference>
<dbReference type="SUPFAM" id="SSF49468">
    <property type="entry name" value="VHL"/>
    <property type="match status" value="1"/>
</dbReference>
<dbReference type="Proteomes" id="UP000276991">
    <property type="component" value="Unassembled WGS sequence"/>
</dbReference>
<evidence type="ECO:0000313" key="1">
    <source>
        <dbReference type="EMBL" id="VBB29609.1"/>
    </source>
</evidence>
<organism evidence="1 2">
    <name type="scientific">Acanthocheilonema viteae</name>
    <name type="common">Filarial nematode worm</name>
    <name type="synonym">Dipetalonema viteae</name>
    <dbReference type="NCBI Taxonomy" id="6277"/>
    <lineage>
        <taxon>Eukaryota</taxon>
        <taxon>Metazoa</taxon>
        <taxon>Ecdysozoa</taxon>
        <taxon>Nematoda</taxon>
        <taxon>Chromadorea</taxon>
        <taxon>Rhabditida</taxon>
        <taxon>Spirurina</taxon>
        <taxon>Spiruromorpha</taxon>
        <taxon>Filarioidea</taxon>
        <taxon>Onchocercidae</taxon>
        <taxon>Acanthocheilonema</taxon>
    </lineage>
</organism>
<reference evidence="1 2" key="1">
    <citation type="submission" date="2018-08" db="EMBL/GenBank/DDBJ databases">
        <authorList>
            <person name="Laetsch R D."/>
            <person name="Stevens L."/>
            <person name="Kumar S."/>
            <person name="Blaxter L. M."/>
        </authorList>
    </citation>
    <scope>NUCLEOTIDE SEQUENCE [LARGE SCALE GENOMIC DNA]</scope>
</reference>
<accession>A0A498SKD3</accession>
<proteinExistence type="predicted"/>
<dbReference type="OrthoDB" id="5813112at2759"/>
<sequence length="172" mass="20344">MSSRELRIDSFISKEIFAPRHKSVKNLEEVSIQFINNSHYIVDLCWIDFRVRHCWIARFIRNGTAAQFLPDRTEVLFITRRFPPTAVVFIIQKVPTLFEAVVEHIGELFYDQQYALFKIPVPKLVKFDIYFYIRRKRVYQAVSLVLPYPSNPLRPNQNNVELQEPLEIDGAE</sequence>
<name>A0A498SKD3_ACAVI</name>
<dbReference type="EMBL" id="UPTC01000653">
    <property type="protein sequence ID" value="VBB29609.1"/>
    <property type="molecule type" value="Genomic_DNA"/>
</dbReference>